<proteinExistence type="predicted"/>
<dbReference type="AlphaFoldDB" id="A0A835CA36"/>
<organism evidence="1 2">
    <name type="scientific">Senna tora</name>
    <dbReference type="NCBI Taxonomy" id="362788"/>
    <lineage>
        <taxon>Eukaryota</taxon>
        <taxon>Viridiplantae</taxon>
        <taxon>Streptophyta</taxon>
        <taxon>Embryophyta</taxon>
        <taxon>Tracheophyta</taxon>
        <taxon>Spermatophyta</taxon>
        <taxon>Magnoliopsida</taxon>
        <taxon>eudicotyledons</taxon>
        <taxon>Gunneridae</taxon>
        <taxon>Pentapetalae</taxon>
        <taxon>rosids</taxon>
        <taxon>fabids</taxon>
        <taxon>Fabales</taxon>
        <taxon>Fabaceae</taxon>
        <taxon>Caesalpinioideae</taxon>
        <taxon>Cassia clade</taxon>
        <taxon>Senna</taxon>
    </lineage>
</organism>
<evidence type="ECO:0000313" key="2">
    <source>
        <dbReference type="Proteomes" id="UP000634136"/>
    </source>
</evidence>
<protein>
    <submittedName>
        <fullName evidence="1">Uncharacterized protein</fullName>
    </submittedName>
</protein>
<gene>
    <name evidence="1" type="ORF">G2W53_010748</name>
</gene>
<accession>A0A835CA36</accession>
<name>A0A835CA36_9FABA</name>
<evidence type="ECO:0000313" key="1">
    <source>
        <dbReference type="EMBL" id="KAF7835889.1"/>
    </source>
</evidence>
<comment type="caution">
    <text evidence="1">The sequence shown here is derived from an EMBL/GenBank/DDBJ whole genome shotgun (WGS) entry which is preliminary data.</text>
</comment>
<dbReference type="EMBL" id="JAAIUW010000004">
    <property type="protein sequence ID" value="KAF7835889.1"/>
    <property type="molecule type" value="Genomic_DNA"/>
</dbReference>
<keyword evidence="2" id="KW-1185">Reference proteome</keyword>
<dbReference type="Proteomes" id="UP000634136">
    <property type="component" value="Unassembled WGS sequence"/>
</dbReference>
<sequence length="34" mass="4159">MASECKPLRAREKKPLWRVYRKDNGESFRYNKSN</sequence>
<reference evidence="1" key="1">
    <citation type="submission" date="2020-09" db="EMBL/GenBank/DDBJ databases">
        <title>Genome-Enabled Discovery of Anthraquinone Biosynthesis in Senna tora.</title>
        <authorList>
            <person name="Kang S.-H."/>
            <person name="Pandey R.P."/>
            <person name="Lee C.-M."/>
            <person name="Sim J.-S."/>
            <person name="Jeong J.-T."/>
            <person name="Choi B.-S."/>
            <person name="Jung M."/>
            <person name="Ginzburg D."/>
            <person name="Zhao K."/>
            <person name="Won S.Y."/>
            <person name="Oh T.-J."/>
            <person name="Yu Y."/>
            <person name="Kim N.-H."/>
            <person name="Lee O.R."/>
            <person name="Lee T.-H."/>
            <person name="Bashyal P."/>
            <person name="Kim T.-S."/>
            <person name="Lee W.-H."/>
            <person name="Kawkins C."/>
            <person name="Kim C.-K."/>
            <person name="Kim J.S."/>
            <person name="Ahn B.O."/>
            <person name="Rhee S.Y."/>
            <person name="Sohng J.K."/>
        </authorList>
    </citation>
    <scope>NUCLEOTIDE SEQUENCE</scope>
    <source>
        <tissue evidence="1">Leaf</tissue>
    </source>
</reference>